<feature type="compositionally biased region" description="Basic residues" evidence="1">
    <location>
        <begin position="1"/>
        <end position="11"/>
    </location>
</feature>
<dbReference type="InParanoid" id="K2RUD5"/>
<feature type="compositionally biased region" description="Basic and acidic residues" evidence="1">
    <location>
        <begin position="12"/>
        <end position="28"/>
    </location>
</feature>
<protein>
    <submittedName>
        <fullName evidence="2">Uncharacterized protein</fullName>
    </submittedName>
</protein>
<reference evidence="2 3" key="1">
    <citation type="journal article" date="2012" name="BMC Genomics">
        <title>Tools to kill: Genome of one of the most destructive plant pathogenic fungi Macrophomina phaseolina.</title>
        <authorList>
            <person name="Islam M.S."/>
            <person name="Haque M.S."/>
            <person name="Islam M.M."/>
            <person name="Emdad E.M."/>
            <person name="Halim A."/>
            <person name="Hossen Q.M.M."/>
            <person name="Hossain M.Z."/>
            <person name="Ahmed B."/>
            <person name="Rahim S."/>
            <person name="Rahman M.S."/>
            <person name="Alam M.M."/>
            <person name="Hou S."/>
            <person name="Wan X."/>
            <person name="Saito J.A."/>
            <person name="Alam M."/>
        </authorList>
    </citation>
    <scope>NUCLEOTIDE SEQUENCE [LARGE SCALE GENOMIC DNA]</scope>
    <source>
        <strain evidence="2 3">MS6</strain>
    </source>
</reference>
<feature type="compositionally biased region" description="Polar residues" evidence="1">
    <location>
        <begin position="29"/>
        <end position="42"/>
    </location>
</feature>
<evidence type="ECO:0000256" key="1">
    <source>
        <dbReference type="SAM" id="MobiDB-lite"/>
    </source>
</evidence>
<evidence type="ECO:0000313" key="2">
    <source>
        <dbReference type="EMBL" id="EKG13819.1"/>
    </source>
</evidence>
<evidence type="ECO:0000313" key="3">
    <source>
        <dbReference type="Proteomes" id="UP000007129"/>
    </source>
</evidence>
<comment type="caution">
    <text evidence="2">The sequence shown here is derived from an EMBL/GenBank/DDBJ whole genome shotgun (WGS) entry which is preliminary data.</text>
</comment>
<dbReference type="EMBL" id="AHHD01000383">
    <property type="protein sequence ID" value="EKG13819.1"/>
    <property type="molecule type" value="Genomic_DNA"/>
</dbReference>
<organism evidence="2 3">
    <name type="scientific">Macrophomina phaseolina (strain MS6)</name>
    <name type="common">Charcoal rot fungus</name>
    <dbReference type="NCBI Taxonomy" id="1126212"/>
    <lineage>
        <taxon>Eukaryota</taxon>
        <taxon>Fungi</taxon>
        <taxon>Dikarya</taxon>
        <taxon>Ascomycota</taxon>
        <taxon>Pezizomycotina</taxon>
        <taxon>Dothideomycetes</taxon>
        <taxon>Dothideomycetes incertae sedis</taxon>
        <taxon>Botryosphaeriales</taxon>
        <taxon>Botryosphaeriaceae</taxon>
        <taxon>Macrophomina</taxon>
    </lineage>
</organism>
<dbReference type="VEuPathDB" id="FungiDB:MPH_09000"/>
<sequence>MPPKRRRSGRLKSRDPERPESRSPERSETYSFHTGEKNTSANDPKRRRTEPKDDVPAVLSTTTSLNDNTLSTISSTEPEEHEVLIMLGAFTMRIRRQQLRDAFGYFRSFTPEEFPKQFSLLSKADPEDWSSWWLLHSEVSWLPFVS</sequence>
<dbReference type="AlphaFoldDB" id="K2RUD5"/>
<proteinExistence type="predicted"/>
<dbReference type="Proteomes" id="UP000007129">
    <property type="component" value="Unassembled WGS sequence"/>
</dbReference>
<accession>K2RUD5</accession>
<name>K2RUD5_MACPH</name>
<feature type="region of interest" description="Disordered" evidence="1">
    <location>
        <begin position="1"/>
        <end position="57"/>
    </location>
</feature>
<gene>
    <name evidence="2" type="ORF">MPH_09000</name>
</gene>
<dbReference type="HOGENOM" id="CLU_1777838_0_0_1"/>